<evidence type="ECO:0000256" key="2">
    <source>
        <dbReference type="SAM" id="Phobius"/>
    </source>
</evidence>
<feature type="compositionally biased region" description="Polar residues" evidence="1">
    <location>
        <begin position="454"/>
        <end position="465"/>
    </location>
</feature>
<feature type="region of interest" description="Disordered" evidence="1">
    <location>
        <begin position="387"/>
        <end position="440"/>
    </location>
</feature>
<organism evidence="4 5">
    <name type="scientific">Porites lobata</name>
    <dbReference type="NCBI Taxonomy" id="104759"/>
    <lineage>
        <taxon>Eukaryota</taxon>
        <taxon>Metazoa</taxon>
        <taxon>Cnidaria</taxon>
        <taxon>Anthozoa</taxon>
        <taxon>Hexacorallia</taxon>
        <taxon>Scleractinia</taxon>
        <taxon>Fungiina</taxon>
        <taxon>Poritidae</taxon>
        <taxon>Porites</taxon>
    </lineage>
</organism>
<evidence type="ECO:0000256" key="1">
    <source>
        <dbReference type="SAM" id="MobiDB-lite"/>
    </source>
</evidence>
<feature type="compositionally biased region" description="Basic and acidic residues" evidence="1">
    <location>
        <begin position="338"/>
        <end position="348"/>
    </location>
</feature>
<proteinExistence type="predicted"/>
<reference evidence="4 5" key="1">
    <citation type="submission" date="2022-05" db="EMBL/GenBank/DDBJ databases">
        <authorList>
            <consortium name="Genoscope - CEA"/>
            <person name="William W."/>
        </authorList>
    </citation>
    <scope>NUCLEOTIDE SEQUENCE [LARGE SCALE GENOMIC DNA]</scope>
</reference>
<feature type="region of interest" description="Disordered" evidence="1">
    <location>
        <begin position="481"/>
        <end position="505"/>
    </location>
</feature>
<comment type="caution">
    <text evidence="4">The sequence shown here is derived from an EMBL/GenBank/DDBJ whole genome shotgun (WGS) entry which is preliminary data.</text>
</comment>
<keyword evidence="5" id="KW-1185">Reference proteome</keyword>
<feature type="region of interest" description="Disordered" evidence="1">
    <location>
        <begin position="327"/>
        <end position="348"/>
    </location>
</feature>
<protein>
    <submittedName>
        <fullName evidence="4">Uncharacterized protein</fullName>
    </submittedName>
</protein>
<feature type="compositionally biased region" description="Polar residues" evidence="1">
    <location>
        <begin position="481"/>
        <end position="498"/>
    </location>
</feature>
<keyword evidence="3" id="KW-0732">Signal</keyword>
<feature type="chain" id="PRO_5046572330" evidence="3">
    <location>
        <begin position="28"/>
        <end position="686"/>
    </location>
</feature>
<sequence length="686" mass="76408">MTEKCFSFTLNHLVFVTIVQFINTLDGSMTNVLSVTHSSDKGDVFEVLANESVCATSCERFGGFLQKSDRRDNGGSHKCFCYCANLTKPSFYRTKRGQESCVKDMEVLADTNEDKCNFYTDNAEKLQVLNLHTDGKARIKSNGSCENLQVSEWKYYYNGSWISSSYDTFSSNTIGHNGAGKSMLRTFLKWNGHLAPFYRGLLIKVIVRCTYGGKTDNGCVMLKAAGTHVFIDHEVPTYTTPFTPSSQPVTGSLVPRLDEEQLNKTTPGSGTIPVRYTSLPTEDYSKGSSREIWVITCLGLSALLLIIGSVITGFIVVKCRRNCRKPDRSVPRRPLRVSSEHAQHASEENAAMHDYEYVHYPCLVDRGSTLSKDKRRCERSEDNKLVIWSKNSSGNPTQTNQSTQANPPRLPYQRLLTRVTSTPPPEGNVSAPVTSPTVGLGEEFPYQKLIKTVPSTESSGQQGSDNGEKPEADVSLYDETSQKPYQSLSLKRNPTSCPKESDTGYMLMGGASPPERIYEYDYTEPLQPNTLFRFSHGDTEQVIVQVSIDDLSDVALSEHQLQQQQRQPYDQVITSLTNTDENYEDIENLNVKNGLPTEGKNVAHSGSEHKSPSAGSYENLSAENEGHLTGRRTDPEEYVEMGKRRSVLVSDYADQSGCSGFPNIDEEGPEYHVLEELETSESKSFE</sequence>
<feature type="non-terminal residue" evidence="4">
    <location>
        <position position="686"/>
    </location>
</feature>
<evidence type="ECO:0000256" key="3">
    <source>
        <dbReference type="SAM" id="SignalP"/>
    </source>
</evidence>
<gene>
    <name evidence="4" type="ORF">PLOB_00023781</name>
</gene>
<keyword evidence="2" id="KW-0812">Transmembrane</keyword>
<feature type="region of interest" description="Disordered" evidence="1">
    <location>
        <begin position="454"/>
        <end position="473"/>
    </location>
</feature>
<evidence type="ECO:0000313" key="4">
    <source>
        <dbReference type="EMBL" id="CAH3180604.1"/>
    </source>
</evidence>
<name>A0ABN8RRE2_9CNID</name>
<feature type="signal peptide" evidence="3">
    <location>
        <begin position="1"/>
        <end position="27"/>
    </location>
</feature>
<evidence type="ECO:0000313" key="5">
    <source>
        <dbReference type="Proteomes" id="UP001159405"/>
    </source>
</evidence>
<dbReference type="EMBL" id="CALNXK010000280">
    <property type="protein sequence ID" value="CAH3180604.1"/>
    <property type="molecule type" value="Genomic_DNA"/>
</dbReference>
<keyword evidence="2" id="KW-0472">Membrane</keyword>
<feature type="compositionally biased region" description="Polar residues" evidence="1">
    <location>
        <begin position="613"/>
        <end position="622"/>
    </location>
</feature>
<feature type="compositionally biased region" description="Basic and acidic residues" evidence="1">
    <location>
        <begin position="624"/>
        <end position="638"/>
    </location>
</feature>
<dbReference type="Proteomes" id="UP001159405">
    <property type="component" value="Unassembled WGS sequence"/>
</dbReference>
<feature type="transmembrane region" description="Helical" evidence="2">
    <location>
        <begin position="292"/>
        <end position="317"/>
    </location>
</feature>
<feature type="compositionally biased region" description="Polar residues" evidence="1">
    <location>
        <begin position="389"/>
        <end position="406"/>
    </location>
</feature>
<feature type="region of interest" description="Disordered" evidence="1">
    <location>
        <begin position="592"/>
        <end position="638"/>
    </location>
</feature>
<accession>A0ABN8RRE2</accession>
<keyword evidence="2" id="KW-1133">Transmembrane helix</keyword>